<evidence type="ECO:0000313" key="3">
    <source>
        <dbReference type="Proteomes" id="UP000226431"/>
    </source>
</evidence>
<name>A0A2C5YVX7_9HYPO</name>
<dbReference type="Proteomes" id="UP000226431">
    <property type="component" value="Unassembled WGS sequence"/>
</dbReference>
<dbReference type="InterPro" id="IPR022124">
    <property type="entry name" value="DUF3659"/>
</dbReference>
<evidence type="ECO:0000313" key="2">
    <source>
        <dbReference type="EMBL" id="PHH71061.1"/>
    </source>
</evidence>
<sequence>MDSPNGIPKPPSPIHGLQGTTIDHLGNVVSPQGSILGRASGDLPAMLGRPVDQDGRILDKDGQVVGYVQEAFRRQLASGLSVDDQGTIFDGHGRPVGCLHVEPKAEEEEESTKTTTHDDSKARPQHNPPSPSDICLDIKSTHDGIQLVIKIPTVFPKSN</sequence>
<keyword evidence="3" id="KW-1185">Reference proteome</keyword>
<comment type="caution">
    <text evidence="2">The sequence shown here is derived from an EMBL/GenBank/DDBJ whole genome shotgun (WGS) entry which is preliminary data.</text>
</comment>
<dbReference type="OrthoDB" id="3946749at2759"/>
<dbReference type="PANTHER" id="PTHR39461:SF1">
    <property type="entry name" value="LEA DOMAIN PROTEIN (AFU_ORTHOLOGUE AFUA_8G04920)"/>
    <property type="match status" value="1"/>
</dbReference>
<evidence type="ECO:0000256" key="1">
    <source>
        <dbReference type="SAM" id="MobiDB-lite"/>
    </source>
</evidence>
<feature type="region of interest" description="Disordered" evidence="1">
    <location>
        <begin position="86"/>
        <end position="135"/>
    </location>
</feature>
<dbReference type="AlphaFoldDB" id="A0A2C5YVX7"/>
<feature type="compositionally biased region" description="Basic and acidic residues" evidence="1">
    <location>
        <begin position="111"/>
        <end position="122"/>
    </location>
</feature>
<dbReference type="Pfam" id="PF12396">
    <property type="entry name" value="DUF3659"/>
    <property type="match status" value="1"/>
</dbReference>
<feature type="region of interest" description="Disordered" evidence="1">
    <location>
        <begin position="1"/>
        <end position="28"/>
    </location>
</feature>
<organism evidence="2 3">
    <name type="scientific">Ophiocordyceps camponoti-rufipedis</name>
    <dbReference type="NCBI Taxonomy" id="2004952"/>
    <lineage>
        <taxon>Eukaryota</taxon>
        <taxon>Fungi</taxon>
        <taxon>Dikarya</taxon>
        <taxon>Ascomycota</taxon>
        <taxon>Pezizomycotina</taxon>
        <taxon>Sordariomycetes</taxon>
        <taxon>Hypocreomycetidae</taxon>
        <taxon>Hypocreales</taxon>
        <taxon>Ophiocordycipitaceae</taxon>
        <taxon>Ophiocordyceps</taxon>
    </lineage>
</organism>
<dbReference type="EMBL" id="NJES01000554">
    <property type="protein sequence ID" value="PHH71061.1"/>
    <property type="molecule type" value="Genomic_DNA"/>
</dbReference>
<protein>
    <submittedName>
        <fullName evidence="2">Uncharacterized protein</fullName>
    </submittedName>
</protein>
<dbReference type="PANTHER" id="PTHR39461">
    <property type="entry name" value="LEA DOMAIN PROTEIN (AFU_ORTHOLOGUE AFUA_8G04920)"/>
    <property type="match status" value="1"/>
</dbReference>
<gene>
    <name evidence="2" type="ORF">CDD80_5546</name>
</gene>
<proteinExistence type="predicted"/>
<reference evidence="2 3" key="1">
    <citation type="submission" date="2017-06" db="EMBL/GenBank/DDBJ databases">
        <title>Ant-infecting Ophiocordyceps genomes reveal a high diversity of potential behavioral manipulation genes and a possible major role for enterotoxins.</title>
        <authorList>
            <person name="De Bekker C."/>
            <person name="Evans H.C."/>
            <person name="Brachmann A."/>
            <person name="Hughes D.P."/>
        </authorList>
    </citation>
    <scope>NUCLEOTIDE SEQUENCE [LARGE SCALE GENOMIC DNA]</scope>
    <source>
        <strain evidence="2 3">Map16</strain>
    </source>
</reference>
<accession>A0A2C5YVX7</accession>